<name>A0A4R0PJ88_9HYPH</name>
<keyword evidence="3" id="KW-1185">Reference proteome</keyword>
<evidence type="ECO:0000313" key="2">
    <source>
        <dbReference type="EMBL" id="TCD16674.1"/>
    </source>
</evidence>
<proteinExistence type="predicted"/>
<organism evidence="2 3">
    <name type="scientific">Oricola cellulosilytica</name>
    <dbReference type="NCBI Taxonomy" id="1429082"/>
    <lineage>
        <taxon>Bacteria</taxon>
        <taxon>Pseudomonadati</taxon>
        <taxon>Pseudomonadota</taxon>
        <taxon>Alphaproteobacteria</taxon>
        <taxon>Hyphomicrobiales</taxon>
        <taxon>Ahrensiaceae</taxon>
        <taxon>Oricola</taxon>
    </lineage>
</organism>
<sequence length="329" mass="34818">MRAIVAREFGPLDRLEYCEVPDPKAVGRGIVVEQEAIGINYPDGLLVQGLYQMKPPLPFVPGMEVVGRVVSASPDAKRFKPGDRVAAISMLGGYAEKVLIDERQAMPLPDSMPASHATALLTGYGTAHYALKQRAVLAEGETLCVLGASGLTGFAAVQIGKAMGARVIAVASTPEKRKSATKAGADEAIGYDNLSEELKARTGGKGVDVAFDTVGGEAFSALARRMAWNGRLLVIGFASGDIPKLPVNLTLVKNYSVVGVFWGEFIRREPEAYAANVRELFDWYAAGKIEPLIGGEHPLSSAGDALKQILSRGASGKHVLIAQGGQTNE</sequence>
<dbReference type="SUPFAM" id="SSF51735">
    <property type="entry name" value="NAD(P)-binding Rossmann-fold domains"/>
    <property type="match status" value="1"/>
</dbReference>
<protein>
    <submittedName>
        <fullName evidence="2">NADPH:quinone oxidoreductase family protein</fullName>
    </submittedName>
</protein>
<feature type="domain" description="Enoyl reductase (ER)" evidence="1">
    <location>
        <begin position="10"/>
        <end position="320"/>
    </location>
</feature>
<reference evidence="2 3" key="1">
    <citation type="journal article" date="2015" name="Antonie Van Leeuwenhoek">
        <title>Oricola cellulosilytica gen. nov., sp. nov., a cellulose-degrading bacterium of the family Phyllobacteriaceae isolated from surface seashore water, and emended descriptions of Mesorhizobium loti and Phyllobacterium myrsinacearum.</title>
        <authorList>
            <person name="Hameed A."/>
            <person name="Shahina M."/>
            <person name="Lai W.A."/>
            <person name="Lin S.Y."/>
            <person name="Young L.S."/>
            <person name="Liu Y.C."/>
            <person name="Hsu Y.H."/>
            <person name="Young C.C."/>
        </authorList>
    </citation>
    <scope>NUCLEOTIDE SEQUENCE [LARGE SCALE GENOMIC DNA]</scope>
    <source>
        <strain evidence="2 3">KCTC 52183</strain>
    </source>
</reference>
<evidence type="ECO:0000313" key="3">
    <source>
        <dbReference type="Proteomes" id="UP000291301"/>
    </source>
</evidence>
<dbReference type="InterPro" id="IPR011032">
    <property type="entry name" value="GroES-like_sf"/>
</dbReference>
<dbReference type="SMART" id="SM00829">
    <property type="entry name" value="PKS_ER"/>
    <property type="match status" value="1"/>
</dbReference>
<dbReference type="Proteomes" id="UP000291301">
    <property type="component" value="Unassembled WGS sequence"/>
</dbReference>
<dbReference type="Gene3D" id="3.90.180.10">
    <property type="entry name" value="Medium-chain alcohol dehydrogenases, catalytic domain"/>
    <property type="match status" value="1"/>
</dbReference>
<dbReference type="GO" id="GO:0016491">
    <property type="term" value="F:oxidoreductase activity"/>
    <property type="evidence" value="ECO:0007669"/>
    <property type="project" value="InterPro"/>
</dbReference>
<dbReference type="OrthoDB" id="4190732at2"/>
<dbReference type="AlphaFoldDB" id="A0A4R0PJ88"/>
<dbReference type="Gene3D" id="3.40.50.720">
    <property type="entry name" value="NAD(P)-binding Rossmann-like Domain"/>
    <property type="match status" value="1"/>
</dbReference>
<dbReference type="InterPro" id="IPR013149">
    <property type="entry name" value="ADH-like_C"/>
</dbReference>
<dbReference type="Pfam" id="PF00107">
    <property type="entry name" value="ADH_zinc_N"/>
    <property type="match status" value="1"/>
</dbReference>
<accession>A0A4R0PJ88</accession>
<gene>
    <name evidence="2" type="ORF">E0D97_04495</name>
</gene>
<dbReference type="SUPFAM" id="SSF50129">
    <property type="entry name" value="GroES-like"/>
    <property type="match status" value="1"/>
</dbReference>
<dbReference type="InterPro" id="IPR013154">
    <property type="entry name" value="ADH-like_N"/>
</dbReference>
<dbReference type="InterPro" id="IPR051397">
    <property type="entry name" value="Zn-ADH-like_protein"/>
</dbReference>
<dbReference type="PANTHER" id="PTHR43677:SF4">
    <property type="entry name" value="QUINONE OXIDOREDUCTASE-LIKE PROTEIN 2"/>
    <property type="match status" value="1"/>
</dbReference>
<dbReference type="Pfam" id="PF08240">
    <property type="entry name" value="ADH_N"/>
    <property type="match status" value="1"/>
</dbReference>
<dbReference type="RefSeq" id="WP_131565743.1">
    <property type="nucleotide sequence ID" value="NZ_JAINFK010000001.1"/>
</dbReference>
<dbReference type="InterPro" id="IPR036291">
    <property type="entry name" value="NAD(P)-bd_dom_sf"/>
</dbReference>
<evidence type="ECO:0000259" key="1">
    <source>
        <dbReference type="SMART" id="SM00829"/>
    </source>
</evidence>
<comment type="caution">
    <text evidence="2">The sequence shown here is derived from an EMBL/GenBank/DDBJ whole genome shotgun (WGS) entry which is preliminary data.</text>
</comment>
<dbReference type="InterPro" id="IPR020843">
    <property type="entry name" value="ER"/>
</dbReference>
<dbReference type="PANTHER" id="PTHR43677">
    <property type="entry name" value="SHORT-CHAIN DEHYDROGENASE/REDUCTASE"/>
    <property type="match status" value="1"/>
</dbReference>
<dbReference type="CDD" id="cd08241">
    <property type="entry name" value="QOR1"/>
    <property type="match status" value="1"/>
</dbReference>
<dbReference type="EMBL" id="SJST01000001">
    <property type="protein sequence ID" value="TCD16674.1"/>
    <property type="molecule type" value="Genomic_DNA"/>
</dbReference>